<evidence type="ECO:0000313" key="2">
    <source>
        <dbReference type="Proteomes" id="UP001230504"/>
    </source>
</evidence>
<protein>
    <submittedName>
        <fullName evidence="1">Uncharacterized protein</fullName>
    </submittedName>
</protein>
<gene>
    <name evidence="1" type="ORF">LY79DRAFT_580464</name>
</gene>
<keyword evidence="2" id="KW-1185">Reference proteome</keyword>
<dbReference type="AlphaFoldDB" id="A0AAD8V3Z3"/>
<organism evidence="1 2">
    <name type="scientific">Colletotrichum navitas</name>
    <dbReference type="NCBI Taxonomy" id="681940"/>
    <lineage>
        <taxon>Eukaryota</taxon>
        <taxon>Fungi</taxon>
        <taxon>Dikarya</taxon>
        <taxon>Ascomycota</taxon>
        <taxon>Pezizomycotina</taxon>
        <taxon>Sordariomycetes</taxon>
        <taxon>Hypocreomycetidae</taxon>
        <taxon>Glomerellales</taxon>
        <taxon>Glomerellaceae</taxon>
        <taxon>Colletotrichum</taxon>
        <taxon>Colletotrichum graminicola species complex</taxon>
    </lineage>
</organism>
<dbReference type="GeneID" id="85444349"/>
<accession>A0AAD8V3Z3</accession>
<name>A0AAD8V3Z3_9PEZI</name>
<evidence type="ECO:0000313" key="1">
    <source>
        <dbReference type="EMBL" id="KAK1589847.1"/>
    </source>
</evidence>
<dbReference type="EMBL" id="JAHLJV010000036">
    <property type="protein sequence ID" value="KAK1589847.1"/>
    <property type="molecule type" value="Genomic_DNA"/>
</dbReference>
<comment type="caution">
    <text evidence="1">The sequence shown here is derived from an EMBL/GenBank/DDBJ whole genome shotgun (WGS) entry which is preliminary data.</text>
</comment>
<proteinExistence type="predicted"/>
<sequence>MNGRFWPIDMQLPTKAHRALKMVILYRNPPETGAPIAEPTSFSPRPVLDGFYWLVKGSILENIWTAEGIVMIARSRVHRPPDVDGPLGCKPRASFLAFEDDAAHKVCARRGANGRFRASLVARYEP</sequence>
<dbReference type="Proteomes" id="UP001230504">
    <property type="component" value="Unassembled WGS sequence"/>
</dbReference>
<dbReference type="RefSeq" id="XP_060413384.1">
    <property type="nucleotide sequence ID" value="XM_060560109.1"/>
</dbReference>
<reference evidence="1" key="1">
    <citation type="submission" date="2021-06" db="EMBL/GenBank/DDBJ databases">
        <title>Comparative genomics, transcriptomics and evolutionary studies reveal genomic signatures of adaptation to plant cell wall in hemibiotrophic fungi.</title>
        <authorList>
            <consortium name="DOE Joint Genome Institute"/>
            <person name="Baroncelli R."/>
            <person name="Diaz J.F."/>
            <person name="Benocci T."/>
            <person name="Peng M."/>
            <person name="Battaglia E."/>
            <person name="Haridas S."/>
            <person name="Andreopoulos W."/>
            <person name="Labutti K."/>
            <person name="Pangilinan J."/>
            <person name="Floch G.L."/>
            <person name="Makela M.R."/>
            <person name="Henrissat B."/>
            <person name="Grigoriev I.V."/>
            <person name="Crouch J.A."/>
            <person name="De Vries R.P."/>
            <person name="Sukno S.A."/>
            <person name="Thon M.R."/>
        </authorList>
    </citation>
    <scope>NUCLEOTIDE SEQUENCE</scope>
    <source>
        <strain evidence="1">CBS 125086</strain>
    </source>
</reference>